<feature type="signal peptide" evidence="2">
    <location>
        <begin position="1"/>
        <end position="24"/>
    </location>
</feature>
<reference evidence="3 4" key="2">
    <citation type="submission" date="2024-09" db="EMBL/GenBank/DDBJ databases">
        <title>Draft genome sequence of Candidatus Magnetaquicoccaceae bacterium FCR-1.</title>
        <authorList>
            <person name="Shimoshige H."/>
            <person name="Shimamura S."/>
            <person name="Taoka A."/>
            <person name="Kobayashi H."/>
            <person name="Maekawa T."/>
        </authorList>
    </citation>
    <scope>NUCLEOTIDE SEQUENCE [LARGE SCALE GENOMIC DNA]</scope>
    <source>
        <strain evidence="3 4">FCR-1</strain>
    </source>
</reference>
<feature type="region of interest" description="Disordered" evidence="1">
    <location>
        <begin position="26"/>
        <end position="91"/>
    </location>
</feature>
<protein>
    <recommendedName>
        <fullName evidence="5">Secreted protein</fullName>
    </recommendedName>
</protein>
<comment type="caution">
    <text evidence="3">The sequence shown here is derived from an EMBL/GenBank/DDBJ whole genome shotgun (WGS) entry which is preliminary data.</text>
</comment>
<dbReference type="RefSeq" id="WP_420904010.1">
    <property type="nucleotide sequence ID" value="NZ_BAAFGK010000002.1"/>
</dbReference>
<feature type="compositionally biased region" description="Pro residues" evidence="1">
    <location>
        <begin position="72"/>
        <end position="82"/>
    </location>
</feature>
<evidence type="ECO:0000313" key="4">
    <source>
        <dbReference type="Proteomes" id="UP001628193"/>
    </source>
</evidence>
<reference evidence="3 4" key="1">
    <citation type="submission" date="2024-05" db="EMBL/GenBank/DDBJ databases">
        <authorList>
            <consortium name="Candidatus Magnetaquicoccaceae bacterium FCR-1 genome sequencing consortium"/>
            <person name="Shimoshige H."/>
            <person name="Shimamura S."/>
            <person name="Taoka A."/>
            <person name="Kobayashi H."/>
            <person name="Maekawa T."/>
        </authorList>
    </citation>
    <scope>NUCLEOTIDE SEQUENCE [LARGE SCALE GENOMIC DNA]</scope>
    <source>
        <strain evidence="3 4">FCR-1</strain>
    </source>
</reference>
<keyword evidence="4" id="KW-1185">Reference proteome</keyword>
<name>A0ABQ0C5Y0_9PROT</name>
<keyword evidence="2" id="KW-0732">Signal</keyword>
<evidence type="ECO:0000256" key="2">
    <source>
        <dbReference type="SAM" id="SignalP"/>
    </source>
</evidence>
<evidence type="ECO:0000256" key="1">
    <source>
        <dbReference type="SAM" id="MobiDB-lite"/>
    </source>
</evidence>
<organism evidence="3 4">
    <name type="scientific">Candidatus Magnetaquiglobus chichijimensis</name>
    <dbReference type="NCBI Taxonomy" id="3141448"/>
    <lineage>
        <taxon>Bacteria</taxon>
        <taxon>Pseudomonadati</taxon>
        <taxon>Pseudomonadota</taxon>
        <taxon>Magnetococcia</taxon>
        <taxon>Magnetococcales</taxon>
        <taxon>Candidatus Magnetaquicoccaceae</taxon>
        <taxon>Candidatus Magnetaquiglobus</taxon>
    </lineage>
</organism>
<feature type="compositionally biased region" description="Low complexity" evidence="1">
    <location>
        <begin position="29"/>
        <end position="40"/>
    </location>
</feature>
<dbReference type="Proteomes" id="UP001628193">
    <property type="component" value="Unassembled WGS sequence"/>
</dbReference>
<dbReference type="EMBL" id="BAAFGK010000002">
    <property type="protein sequence ID" value="GAB0056298.1"/>
    <property type="molecule type" value="Genomic_DNA"/>
</dbReference>
<proteinExistence type="predicted"/>
<sequence>MTNASHLFGTTLAAALLLSGCVTLDSPGPSRAPDAPPATATVVLDPDPGKTDTGSAPETKSAAKEIKGSVTPPLPKPTPPSHPSQVKPEGLIGSTGKELIARFGPPNITLDLRLPNNQTAEGYLYYPKDGKGCIHQFIVSSEKNKVIDYACR</sequence>
<evidence type="ECO:0000313" key="3">
    <source>
        <dbReference type="EMBL" id="GAB0056298.1"/>
    </source>
</evidence>
<accession>A0ABQ0C5Y0</accession>
<gene>
    <name evidence="3" type="ORF">SIID45300_00604</name>
</gene>
<feature type="chain" id="PRO_5047044543" description="Secreted protein" evidence="2">
    <location>
        <begin position="25"/>
        <end position="152"/>
    </location>
</feature>
<evidence type="ECO:0008006" key="5">
    <source>
        <dbReference type="Google" id="ProtNLM"/>
    </source>
</evidence>